<dbReference type="PANTHER" id="PTHR10361">
    <property type="entry name" value="SODIUM-BILE ACID COTRANSPORTER"/>
    <property type="match status" value="1"/>
</dbReference>
<protein>
    <recommendedName>
        <fullName evidence="8">Na+-dependent transporter</fullName>
    </recommendedName>
</protein>
<feature type="transmembrane region" description="Helical" evidence="5">
    <location>
        <begin position="201"/>
        <end position="219"/>
    </location>
</feature>
<organism evidence="6 7">
    <name type="scientific">Luteibacter pinisoli</name>
    <dbReference type="NCBI Taxonomy" id="2589080"/>
    <lineage>
        <taxon>Bacteria</taxon>
        <taxon>Pseudomonadati</taxon>
        <taxon>Pseudomonadota</taxon>
        <taxon>Gammaproteobacteria</taxon>
        <taxon>Lysobacterales</taxon>
        <taxon>Rhodanobacteraceae</taxon>
        <taxon>Luteibacter</taxon>
    </lineage>
</organism>
<dbReference type="InterPro" id="IPR038770">
    <property type="entry name" value="Na+/solute_symporter_sf"/>
</dbReference>
<comment type="subcellular location">
    <subcellularLocation>
        <location evidence="1">Membrane</location>
        <topology evidence="1">Multi-pass membrane protein</topology>
    </subcellularLocation>
</comment>
<evidence type="ECO:0000256" key="4">
    <source>
        <dbReference type="ARBA" id="ARBA00023136"/>
    </source>
</evidence>
<evidence type="ECO:0000256" key="3">
    <source>
        <dbReference type="ARBA" id="ARBA00022989"/>
    </source>
</evidence>
<proteinExistence type="predicted"/>
<keyword evidence="3 5" id="KW-1133">Transmembrane helix</keyword>
<feature type="transmembrane region" description="Helical" evidence="5">
    <location>
        <begin position="40"/>
        <end position="62"/>
    </location>
</feature>
<feature type="transmembrane region" description="Helical" evidence="5">
    <location>
        <begin position="228"/>
        <end position="249"/>
    </location>
</feature>
<dbReference type="Gene3D" id="1.20.1530.20">
    <property type="match status" value="1"/>
</dbReference>
<dbReference type="OrthoDB" id="581741at2"/>
<evidence type="ECO:0000256" key="2">
    <source>
        <dbReference type="ARBA" id="ARBA00022692"/>
    </source>
</evidence>
<keyword evidence="4 5" id="KW-0472">Membrane</keyword>
<keyword evidence="7" id="KW-1185">Reference proteome</keyword>
<gene>
    <name evidence="6" type="ORF">FIV34_01295</name>
</gene>
<feature type="transmembrane region" description="Helical" evidence="5">
    <location>
        <begin position="255"/>
        <end position="274"/>
    </location>
</feature>
<dbReference type="KEGG" id="lpy:FIV34_01295"/>
<feature type="transmembrane region" description="Helical" evidence="5">
    <location>
        <begin position="97"/>
        <end position="116"/>
    </location>
</feature>
<dbReference type="Pfam" id="PF01758">
    <property type="entry name" value="SBF"/>
    <property type="match status" value="1"/>
</dbReference>
<keyword evidence="2 5" id="KW-0812">Transmembrane</keyword>
<evidence type="ECO:0000313" key="6">
    <source>
        <dbReference type="EMBL" id="QDE37930.1"/>
    </source>
</evidence>
<reference evidence="6 7" key="1">
    <citation type="submission" date="2019-06" db="EMBL/GenBank/DDBJ databases">
        <title>A complete genome sequence for Luteibacter pinisoli MAH-14.</title>
        <authorList>
            <person name="Baltrus D.A."/>
        </authorList>
    </citation>
    <scope>NUCLEOTIDE SEQUENCE [LARGE SCALE GENOMIC DNA]</scope>
    <source>
        <strain evidence="6 7">MAH-14</strain>
    </source>
</reference>
<feature type="transmembrane region" description="Helical" evidence="5">
    <location>
        <begin position="6"/>
        <end position="28"/>
    </location>
</feature>
<dbReference type="InterPro" id="IPR002657">
    <property type="entry name" value="BilAc:Na_symport/Acr3"/>
</dbReference>
<name>A0A4Y5YY55_9GAMM</name>
<feature type="transmembrane region" description="Helical" evidence="5">
    <location>
        <begin position="136"/>
        <end position="154"/>
    </location>
</feature>
<accession>A0A4Y5YY55</accession>
<dbReference type="AlphaFoldDB" id="A0A4Y5YY55"/>
<feature type="transmembrane region" description="Helical" evidence="5">
    <location>
        <begin position="175"/>
        <end position="195"/>
    </location>
</feature>
<dbReference type="EMBL" id="CP041046">
    <property type="protein sequence ID" value="QDE37930.1"/>
    <property type="molecule type" value="Genomic_DNA"/>
</dbReference>
<evidence type="ECO:0000256" key="1">
    <source>
        <dbReference type="ARBA" id="ARBA00004141"/>
    </source>
</evidence>
<dbReference type="RefSeq" id="WP_139978907.1">
    <property type="nucleotide sequence ID" value="NZ_CP041046.1"/>
</dbReference>
<sequence length="284" mass="30059">MTLFLAMKLLIVASTVLLVVSLSLFARLQDVFHFIRHPELGLRAFLAMYIIVPAVALAFIVLFDLRPGVELALLVIALSPVPPRLPSKQHKSGAENAYVTGLLVTSALVSLVVMPVGLHVMGTWFGRDIEVSTAGIAKTLAITVLIPLIIGLVAQKVLGERSERVARILARLSMVMLAVGVLVVFVMIAPGMWALVGRGTLIALAAMVVIGLLAGYALGGPLPGNRSALALATSMRHPGVALGVIATTFPDAHPPLMAIIVFTLLNVIISIPFLKLVQRSRGAP</sequence>
<dbReference type="PANTHER" id="PTHR10361:SF28">
    <property type="entry name" value="P3 PROTEIN-RELATED"/>
    <property type="match status" value="1"/>
</dbReference>
<evidence type="ECO:0000256" key="5">
    <source>
        <dbReference type="SAM" id="Phobius"/>
    </source>
</evidence>
<evidence type="ECO:0008006" key="8">
    <source>
        <dbReference type="Google" id="ProtNLM"/>
    </source>
</evidence>
<dbReference type="Proteomes" id="UP000316093">
    <property type="component" value="Chromosome"/>
</dbReference>
<dbReference type="GO" id="GO:0016020">
    <property type="term" value="C:membrane"/>
    <property type="evidence" value="ECO:0007669"/>
    <property type="project" value="UniProtKB-SubCell"/>
</dbReference>
<dbReference type="InterPro" id="IPR004710">
    <property type="entry name" value="Bilac:Na_transpt"/>
</dbReference>
<evidence type="ECO:0000313" key="7">
    <source>
        <dbReference type="Proteomes" id="UP000316093"/>
    </source>
</evidence>